<sequence>MGLSLVCSCSRLACLSSLRASLSLTAFFLAASSSSLFCSLCAKDTVSSLSSASPFLPLLSLRLTAFLGLPPSSPDPRRCRLLSGDPPFSSDTLSWKPFRLAPDFGLLDALPPSDSASE</sequence>
<accession>A0AAD9L0A4</accession>
<dbReference type="EMBL" id="JAODUO010000433">
    <property type="protein sequence ID" value="KAK2180659.1"/>
    <property type="molecule type" value="Genomic_DNA"/>
</dbReference>
<evidence type="ECO:0000256" key="1">
    <source>
        <dbReference type="SAM" id="SignalP"/>
    </source>
</evidence>
<reference evidence="2" key="1">
    <citation type="journal article" date="2023" name="Mol. Biol. Evol.">
        <title>Third-Generation Sequencing Reveals the Adaptive Role of the Epigenome in Three Deep-Sea Polychaetes.</title>
        <authorList>
            <person name="Perez M."/>
            <person name="Aroh O."/>
            <person name="Sun Y."/>
            <person name="Lan Y."/>
            <person name="Juniper S.K."/>
            <person name="Young C.R."/>
            <person name="Angers B."/>
            <person name="Qian P.Y."/>
        </authorList>
    </citation>
    <scope>NUCLEOTIDE SEQUENCE</scope>
    <source>
        <strain evidence="2">R07B-5</strain>
    </source>
</reference>
<feature type="signal peptide" evidence="1">
    <location>
        <begin position="1"/>
        <end position="33"/>
    </location>
</feature>
<comment type="caution">
    <text evidence="2">The sequence shown here is derived from an EMBL/GenBank/DDBJ whole genome shotgun (WGS) entry which is preliminary data.</text>
</comment>
<proteinExistence type="predicted"/>
<evidence type="ECO:0008006" key="4">
    <source>
        <dbReference type="Google" id="ProtNLM"/>
    </source>
</evidence>
<feature type="chain" id="PRO_5041980015" description="Secreted protein" evidence="1">
    <location>
        <begin position="34"/>
        <end position="118"/>
    </location>
</feature>
<evidence type="ECO:0000313" key="2">
    <source>
        <dbReference type="EMBL" id="KAK2180659.1"/>
    </source>
</evidence>
<gene>
    <name evidence="2" type="ORF">NP493_433g02004</name>
</gene>
<protein>
    <recommendedName>
        <fullName evidence="4">Secreted protein</fullName>
    </recommendedName>
</protein>
<name>A0AAD9L0A4_RIDPI</name>
<evidence type="ECO:0000313" key="3">
    <source>
        <dbReference type="Proteomes" id="UP001209878"/>
    </source>
</evidence>
<keyword evidence="1" id="KW-0732">Signal</keyword>
<organism evidence="2 3">
    <name type="scientific">Ridgeia piscesae</name>
    <name type="common">Tubeworm</name>
    <dbReference type="NCBI Taxonomy" id="27915"/>
    <lineage>
        <taxon>Eukaryota</taxon>
        <taxon>Metazoa</taxon>
        <taxon>Spiralia</taxon>
        <taxon>Lophotrochozoa</taxon>
        <taxon>Annelida</taxon>
        <taxon>Polychaeta</taxon>
        <taxon>Sedentaria</taxon>
        <taxon>Canalipalpata</taxon>
        <taxon>Sabellida</taxon>
        <taxon>Siboglinidae</taxon>
        <taxon>Ridgeia</taxon>
    </lineage>
</organism>
<dbReference type="AlphaFoldDB" id="A0AAD9L0A4"/>
<dbReference type="Proteomes" id="UP001209878">
    <property type="component" value="Unassembled WGS sequence"/>
</dbReference>
<keyword evidence="3" id="KW-1185">Reference proteome</keyword>